<reference evidence="2" key="3">
    <citation type="submission" date="2011-03" db="EMBL/GenBank/DDBJ databases">
        <title>Annotation of Magnaporthe poae ATCC 64411.</title>
        <authorList>
            <person name="Ma L.-J."/>
            <person name="Dead R."/>
            <person name="Young S.K."/>
            <person name="Zeng Q."/>
            <person name="Gargeya S."/>
            <person name="Fitzgerald M."/>
            <person name="Haas B."/>
            <person name="Abouelleil A."/>
            <person name="Alvarado L."/>
            <person name="Arachchi H.M."/>
            <person name="Berlin A."/>
            <person name="Brown A."/>
            <person name="Chapman S.B."/>
            <person name="Chen Z."/>
            <person name="Dunbar C."/>
            <person name="Freedman E."/>
            <person name="Gearin G."/>
            <person name="Gellesch M."/>
            <person name="Goldberg J."/>
            <person name="Griggs A."/>
            <person name="Gujja S."/>
            <person name="Heiman D."/>
            <person name="Howarth C."/>
            <person name="Larson L."/>
            <person name="Lui A."/>
            <person name="MacDonald P.J.P."/>
            <person name="Mehta T."/>
            <person name="Montmayeur A."/>
            <person name="Murphy C."/>
            <person name="Neiman D."/>
            <person name="Pearson M."/>
            <person name="Priest M."/>
            <person name="Roberts A."/>
            <person name="Saif S."/>
            <person name="Shea T."/>
            <person name="Shenoy N."/>
            <person name="Sisk P."/>
            <person name="Stolte C."/>
            <person name="Sykes S."/>
            <person name="Yandava C."/>
            <person name="Wortman J."/>
            <person name="Nusbaum C."/>
            <person name="Birren B."/>
        </authorList>
    </citation>
    <scope>NUCLEOTIDE SEQUENCE</scope>
    <source>
        <strain evidence="2">ATCC 64411</strain>
    </source>
</reference>
<evidence type="ECO:0000256" key="1">
    <source>
        <dbReference type="SAM" id="SignalP"/>
    </source>
</evidence>
<dbReference type="EMBL" id="ADBL01000043">
    <property type="status" value="NOT_ANNOTATED_CDS"/>
    <property type="molecule type" value="Genomic_DNA"/>
</dbReference>
<dbReference type="eggNOG" id="ENOG502R68D">
    <property type="taxonomic scope" value="Eukaryota"/>
</dbReference>
<name>A0A0C4DKD5_MAGP6</name>
<dbReference type="OrthoDB" id="10557891at2759"/>
<evidence type="ECO:0000313" key="4">
    <source>
        <dbReference type="Proteomes" id="UP000011715"/>
    </source>
</evidence>
<keyword evidence="1" id="KW-0732">Signal</keyword>
<dbReference type="VEuPathDB" id="FungiDB:MAPG_00203"/>
<evidence type="ECO:0000313" key="2">
    <source>
        <dbReference type="EMBL" id="KLU81108.1"/>
    </source>
</evidence>
<reference evidence="2" key="2">
    <citation type="submission" date="2010-05" db="EMBL/GenBank/DDBJ databases">
        <title>The Genome Sequence of Magnaporthe poae strain ATCC 64411.</title>
        <authorList>
            <consortium name="The Broad Institute Genome Sequencing Platform"/>
            <consortium name="Broad Institute Genome Sequencing Center for Infectious Disease"/>
            <person name="Ma L.-J."/>
            <person name="Dead R."/>
            <person name="Young S."/>
            <person name="Zeng Q."/>
            <person name="Koehrsen M."/>
            <person name="Alvarado L."/>
            <person name="Berlin A."/>
            <person name="Chapman S.B."/>
            <person name="Chen Z."/>
            <person name="Freedman E."/>
            <person name="Gellesch M."/>
            <person name="Goldberg J."/>
            <person name="Griggs A."/>
            <person name="Gujja S."/>
            <person name="Heilman E.R."/>
            <person name="Heiman D."/>
            <person name="Hepburn T."/>
            <person name="Howarth C."/>
            <person name="Jen D."/>
            <person name="Larson L."/>
            <person name="Mehta T."/>
            <person name="Neiman D."/>
            <person name="Pearson M."/>
            <person name="Roberts A."/>
            <person name="Saif S."/>
            <person name="Shea T."/>
            <person name="Shenoy N."/>
            <person name="Sisk P."/>
            <person name="Stolte C."/>
            <person name="Sykes S."/>
            <person name="Walk T."/>
            <person name="White J."/>
            <person name="Yandava C."/>
            <person name="Haas B."/>
            <person name="Nusbaum C."/>
            <person name="Birren B."/>
        </authorList>
    </citation>
    <scope>NUCLEOTIDE SEQUENCE</scope>
    <source>
        <strain evidence="2">ATCC 64411</strain>
    </source>
</reference>
<evidence type="ECO:0000313" key="3">
    <source>
        <dbReference type="EnsemblFungi" id="MAPG_00203T0"/>
    </source>
</evidence>
<reference evidence="3" key="5">
    <citation type="submission" date="2015-06" db="UniProtKB">
        <authorList>
            <consortium name="EnsemblFungi"/>
        </authorList>
    </citation>
    <scope>IDENTIFICATION</scope>
    <source>
        <strain evidence="3">ATCC 64411</strain>
    </source>
</reference>
<accession>A0A0C4DKD5</accession>
<proteinExistence type="predicted"/>
<feature type="chain" id="PRO_5009385070" evidence="1">
    <location>
        <begin position="21"/>
        <end position="112"/>
    </location>
</feature>
<protein>
    <submittedName>
        <fullName evidence="2 3">Uncharacterized protein</fullName>
    </submittedName>
</protein>
<keyword evidence="4" id="KW-1185">Reference proteome</keyword>
<dbReference type="EMBL" id="GL876966">
    <property type="protein sequence ID" value="KLU81108.1"/>
    <property type="molecule type" value="Genomic_DNA"/>
</dbReference>
<sequence>MKASVLLSIVLSITAAAATAANQRGRPPADDIEKRRTRTSDWLQVAPPIIESVAPYIPHAVDKVGNGLKRFGRLILRKDQNGKRDGLGDHAEDGFVKEAYGEVEGGGRRFMA</sequence>
<feature type="signal peptide" evidence="1">
    <location>
        <begin position="1"/>
        <end position="20"/>
    </location>
</feature>
<organism evidence="3 4">
    <name type="scientific">Magnaporthiopsis poae (strain ATCC 64411 / 73-15)</name>
    <name type="common">Kentucky bluegrass fungus</name>
    <name type="synonym">Magnaporthe poae</name>
    <dbReference type="NCBI Taxonomy" id="644358"/>
    <lineage>
        <taxon>Eukaryota</taxon>
        <taxon>Fungi</taxon>
        <taxon>Dikarya</taxon>
        <taxon>Ascomycota</taxon>
        <taxon>Pezizomycotina</taxon>
        <taxon>Sordariomycetes</taxon>
        <taxon>Sordariomycetidae</taxon>
        <taxon>Magnaporthales</taxon>
        <taxon>Magnaporthaceae</taxon>
        <taxon>Magnaporthiopsis</taxon>
    </lineage>
</organism>
<gene>
    <name evidence="2" type="ORF">MAPG_00203</name>
</gene>
<reference evidence="4" key="1">
    <citation type="submission" date="2010-05" db="EMBL/GenBank/DDBJ databases">
        <title>The genome sequence of Magnaporthe poae strain ATCC 64411.</title>
        <authorList>
            <person name="Ma L.-J."/>
            <person name="Dead R."/>
            <person name="Young S."/>
            <person name="Zeng Q."/>
            <person name="Koehrsen M."/>
            <person name="Alvarado L."/>
            <person name="Berlin A."/>
            <person name="Chapman S.B."/>
            <person name="Chen Z."/>
            <person name="Freedman E."/>
            <person name="Gellesch M."/>
            <person name="Goldberg J."/>
            <person name="Griggs A."/>
            <person name="Gujja S."/>
            <person name="Heilman E.R."/>
            <person name="Heiman D."/>
            <person name="Hepburn T."/>
            <person name="Howarth C."/>
            <person name="Jen D."/>
            <person name="Larson L."/>
            <person name="Mehta T."/>
            <person name="Neiman D."/>
            <person name="Pearson M."/>
            <person name="Roberts A."/>
            <person name="Saif S."/>
            <person name="Shea T."/>
            <person name="Shenoy N."/>
            <person name="Sisk P."/>
            <person name="Stolte C."/>
            <person name="Sykes S."/>
            <person name="Walk T."/>
            <person name="White J."/>
            <person name="Yandava C."/>
            <person name="Haas B."/>
            <person name="Nusbaum C."/>
            <person name="Birren B."/>
        </authorList>
    </citation>
    <scope>NUCLEOTIDE SEQUENCE [LARGE SCALE GENOMIC DNA]</scope>
    <source>
        <strain evidence="4">ATCC 64411 / 73-15</strain>
    </source>
</reference>
<dbReference type="Proteomes" id="UP000011715">
    <property type="component" value="Unassembled WGS sequence"/>
</dbReference>
<dbReference type="AlphaFoldDB" id="A0A0C4DKD5"/>
<dbReference type="EnsemblFungi" id="MAPG_00203T0">
    <property type="protein sequence ID" value="MAPG_00203T0"/>
    <property type="gene ID" value="MAPG_00203"/>
</dbReference>
<reference evidence="3" key="4">
    <citation type="journal article" date="2015" name="G3 (Bethesda)">
        <title>Genome sequences of three phytopathogenic species of the Magnaporthaceae family of fungi.</title>
        <authorList>
            <person name="Okagaki L.H."/>
            <person name="Nunes C.C."/>
            <person name="Sailsbery J."/>
            <person name="Clay B."/>
            <person name="Brown D."/>
            <person name="John T."/>
            <person name="Oh Y."/>
            <person name="Young N."/>
            <person name="Fitzgerald M."/>
            <person name="Haas B.J."/>
            <person name="Zeng Q."/>
            <person name="Young S."/>
            <person name="Adiconis X."/>
            <person name="Fan L."/>
            <person name="Levin J.Z."/>
            <person name="Mitchell T.K."/>
            <person name="Okubara P.A."/>
            <person name="Farman M.L."/>
            <person name="Kohn L.M."/>
            <person name="Birren B."/>
            <person name="Ma L.-J."/>
            <person name="Dean R.A."/>
        </authorList>
    </citation>
    <scope>NUCLEOTIDE SEQUENCE</scope>
    <source>
        <strain evidence="3">ATCC 64411 / 73-15</strain>
    </source>
</reference>